<comment type="caution">
    <text evidence="6">The sequence shown here is derived from an EMBL/GenBank/DDBJ whole genome shotgun (WGS) entry which is preliminary data.</text>
</comment>
<feature type="domain" description="Peptidase M24" evidence="4">
    <location>
        <begin position="8"/>
        <end position="85"/>
    </location>
</feature>
<dbReference type="Gene3D" id="3.90.230.10">
    <property type="entry name" value="Creatinase/methionine aminopeptidase superfamily"/>
    <property type="match status" value="1"/>
</dbReference>
<evidence type="ECO:0000256" key="2">
    <source>
        <dbReference type="ARBA" id="ARBA00022801"/>
    </source>
</evidence>
<name>A0ABQ9FJ64_TEGGR</name>
<dbReference type="InterPro" id="IPR000994">
    <property type="entry name" value="Pept_M24"/>
</dbReference>
<dbReference type="SUPFAM" id="SSF55920">
    <property type="entry name" value="Creatinase/aminopeptidase"/>
    <property type="match status" value="1"/>
</dbReference>
<dbReference type="InterPro" id="IPR032416">
    <property type="entry name" value="Peptidase_M24_C"/>
</dbReference>
<dbReference type="InterPro" id="IPR050422">
    <property type="entry name" value="X-Pro_aminopeptidase_P"/>
</dbReference>
<organism evidence="6 7">
    <name type="scientific">Tegillarca granosa</name>
    <name type="common">Malaysian cockle</name>
    <name type="synonym">Anadara granosa</name>
    <dbReference type="NCBI Taxonomy" id="220873"/>
    <lineage>
        <taxon>Eukaryota</taxon>
        <taxon>Metazoa</taxon>
        <taxon>Spiralia</taxon>
        <taxon>Lophotrochozoa</taxon>
        <taxon>Mollusca</taxon>
        <taxon>Bivalvia</taxon>
        <taxon>Autobranchia</taxon>
        <taxon>Pteriomorphia</taxon>
        <taxon>Arcoida</taxon>
        <taxon>Arcoidea</taxon>
        <taxon>Arcidae</taxon>
        <taxon>Tegillarca</taxon>
    </lineage>
</organism>
<dbReference type="InterPro" id="IPR001131">
    <property type="entry name" value="Peptidase_M24B_aminopep-P_CS"/>
</dbReference>
<dbReference type="PANTHER" id="PTHR43763:SF6">
    <property type="entry name" value="XAA-PRO AMINOPEPTIDASE 1"/>
    <property type="match status" value="1"/>
</dbReference>
<sequence length="133" mass="14865">MFYKSHMLDTLARTALWDAGLDYLHGTGHGVGSFLNVHEGPCGISPKVSLADVPLEEGMILSDEPGYYEDGKFGCRVENLVLVTKAETTYNFKKKGYLTFEPITLVPIQMKMVDPKLLTEKEVCLFLTDFVNN</sequence>
<proteinExistence type="inferred from homology"/>
<dbReference type="PROSITE" id="PS00491">
    <property type="entry name" value="PROLINE_PEPTIDASE"/>
    <property type="match status" value="1"/>
</dbReference>
<evidence type="ECO:0000313" key="7">
    <source>
        <dbReference type="Proteomes" id="UP001217089"/>
    </source>
</evidence>
<protein>
    <recommendedName>
        <fullName evidence="8">Xaa-Pro aminopeptidase 1</fullName>
    </recommendedName>
</protein>
<evidence type="ECO:0008006" key="8">
    <source>
        <dbReference type="Google" id="ProtNLM"/>
    </source>
</evidence>
<evidence type="ECO:0000259" key="4">
    <source>
        <dbReference type="Pfam" id="PF00557"/>
    </source>
</evidence>
<keyword evidence="7" id="KW-1185">Reference proteome</keyword>
<evidence type="ECO:0000256" key="1">
    <source>
        <dbReference type="ARBA" id="ARBA00022723"/>
    </source>
</evidence>
<dbReference type="Proteomes" id="UP001217089">
    <property type="component" value="Unassembled WGS sequence"/>
</dbReference>
<reference evidence="6 7" key="1">
    <citation type="submission" date="2022-12" db="EMBL/GenBank/DDBJ databases">
        <title>Chromosome-level genome of Tegillarca granosa.</title>
        <authorList>
            <person name="Kim J."/>
        </authorList>
    </citation>
    <scope>NUCLEOTIDE SEQUENCE [LARGE SCALE GENOMIC DNA]</scope>
    <source>
        <strain evidence="6">Teg-2019</strain>
        <tissue evidence="6">Adductor muscle</tissue>
    </source>
</reference>
<dbReference type="Pfam" id="PF16188">
    <property type="entry name" value="Peptidase_M24_C"/>
    <property type="match status" value="1"/>
</dbReference>
<dbReference type="Pfam" id="PF00557">
    <property type="entry name" value="Peptidase_M24"/>
    <property type="match status" value="1"/>
</dbReference>
<dbReference type="PANTHER" id="PTHR43763">
    <property type="entry name" value="XAA-PRO AMINOPEPTIDASE 1"/>
    <property type="match status" value="1"/>
</dbReference>
<comment type="similarity">
    <text evidence="3">Belongs to the peptidase M24B family.</text>
</comment>
<evidence type="ECO:0000259" key="5">
    <source>
        <dbReference type="Pfam" id="PF16188"/>
    </source>
</evidence>
<dbReference type="EMBL" id="JARBDR010000246">
    <property type="protein sequence ID" value="KAJ8317334.1"/>
    <property type="molecule type" value="Genomic_DNA"/>
</dbReference>
<keyword evidence="2" id="KW-0378">Hydrolase</keyword>
<evidence type="ECO:0000313" key="6">
    <source>
        <dbReference type="EMBL" id="KAJ8317334.1"/>
    </source>
</evidence>
<keyword evidence="1 3" id="KW-0479">Metal-binding</keyword>
<gene>
    <name evidence="6" type="ORF">KUTeg_005238</name>
</gene>
<accession>A0ABQ9FJ64</accession>
<dbReference type="InterPro" id="IPR036005">
    <property type="entry name" value="Creatinase/aminopeptidase-like"/>
</dbReference>
<evidence type="ECO:0000256" key="3">
    <source>
        <dbReference type="RuleBase" id="RU000590"/>
    </source>
</evidence>
<feature type="domain" description="Peptidase M24 C-terminal" evidence="5">
    <location>
        <begin position="96"/>
        <end position="123"/>
    </location>
</feature>